<gene>
    <name evidence="3" type="ORF">QN277_012727</name>
</gene>
<keyword evidence="4" id="KW-1185">Reference proteome</keyword>
<dbReference type="InterPro" id="IPR036770">
    <property type="entry name" value="Ankyrin_rpt-contain_sf"/>
</dbReference>
<evidence type="ECO:0000313" key="4">
    <source>
        <dbReference type="Proteomes" id="UP001293593"/>
    </source>
</evidence>
<dbReference type="SUPFAM" id="SSF48403">
    <property type="entry name" value="Ankyrin repeat"/>
    <property type="match status" value="1"/>
</dbReference>
<evidence type="ECO:0000256" key="2">
    <source>
        <dbReference type="SAM" id="MobiDB-lite"/>
    </source>
</evidence>
<feature type="region of interest" description="Disordered" evidence="2">
    <location>
        <begin position="157"/>
        <end position="183"/>
    </location>
</feature>
<dbReference type="GO" id="GO:0005886">
    <property type="term" value="C:plasma membrane"/>
    <property type="evidence" value="ECO:0007669"/>
    <property type="project" value="UniProtKB-SubCell"/>
</dbReference>
<organism evidence="3 4">
    <name type="scientific">Acacia crassicarpa</name>
    <name type="common">northern wattle</name>
    <dbReference type="NCBI Taxonomy" id="499986"/>
    <lineage>
        <taxon>Eukaryota</taxon>
        <taxon>Viridiplantae</taxon>
        <taxon>Streptophyta</taxon>
        <taxon>Embryophyta</taxon>
        <taxon>Tracheophyta</taxon>
        <taxon>Spermatophyta</taxon>
        <taxon>Magnoliopsida</taxon>
        <taxon>eudicotyledons</taxon>
        <taxon>Gunneridae</taxon>
        <taxon>Pentapetalae</taxon>
        <taxon>rosids</taxon>
        <taxon>fabids</taxon>
        <taxon>Fabales</taxon>
        <taxon>Fabaceae</taxon>
        <taxon>Caesalpinioideae</taxon>
        <taxon>mimosoid clade</taxon>
        <taxon>Acacieae</taxon>
        <taxon>Acacia</taxon>
    </lineage>
</organism>
<evidence type="ECO:0000256" key="1">
    <source>
        <dbReference type="ARBA" id="ARBA00004413"/>
    </source>
</evidence>
<dbReference type="InterPro" id="IPR002110">
    <property type="entry name" value="Ankyrin_rpt"/>
</dbReference>
<dbReference type="AlphaFoldDB" id="A0AAE1N102"/>
<feature type="compositionally biased region" description="Polar residues" evidence="2">
    <location>
        <begin position="169"/>
        <end position="183"/>
    </location>
</feature>
<dbReference type="Pfam" id="PF12796">
    <property type="entry name" value="Ank_2"/>
    <property type="match status" value="1"/>
</dbReference>
<dbReference type="SMART" id="SM00248">
    <property type="entry name" value="ANK"/>
    <property type="match status" value="2"/>
</dbReference>
<dbReference type="PANTHER" id="PTHR24121">
    <property type="entry name" value="NO MECHANORECEPTOR POTENTIAL C, ISOFORM D-RELATED"/>
    <property type="match status" value="1"/>
</dbReference>
<dbReference type="PANTHER" id="PTHR24121:SF15">
    <property type="entry name" value="ANKYRIN REPEAT PROTEIN"/>
    <property type="match status" value="1"/>
</dbReference>
<name>A0AAE1N102_9FABA</name>
<evidence type="ECO:0000313" key="3">
    <source>
        <dbReference type="EMBL" id="KAK4281205.1"/>
    </source>
</evidence>
<dbReference type="EMBL" id="JAWXYG010000002">
    <property type="protein sequence ID" value="KAK4281205.1"/>
    <property type="molecule type" value="Genomic_DNA"/>
</dbReference>
<dbReference type="Gene3D" id="1.25.40.20">
    <property type="entry name" value="Ankyrin repeat-containing domain"/>
    <property type="match status" value="1"/>
</dbReference>
<dbReference type="Proteomes" id="UP001293593">
    <property type="component" value="Unassembled WGS sequence"/>
</dbReference>
<sequence>MDVNVELQMTALSLYHSTQQGDWKEALTTFKKNPGIHEIATNSSGDTLLHVALNDYKDDRAGEIVDEIKKNPSWSSALGKENDRGDTPLHCAASIGSLKMCVAIAEAHCGDNKLSEARNQKGETPLFLAALHGHKDAFLYLHHFRCPDQSSRLWQRRDGESPSLHHSSRTLSLGISNHSSVQR</sequence>
<protein>
    <submittedName>
        <fullName evidence="3">Uncharacterized protein</fullName>
    </submittedName>
</protein>
<reference evidence="3" key="1">
    <citation type="submission" date="2023-10" db="EMBL/GenBank/DDBJ databases">
        <title>Chromosome-level genome of the transformable northern wattle, Acacia crassicarpa.</title>
        <authorList>
            <person name="Massaro I."/>
            <person name="Sinha N.R."/>
            <person name="Poethig S."/>
            <person name="Leichty A.R."/>
        </authorList>
    </citation>
    <scope>NUCLEOTIDE SEQUENCE</scope>
    <source>
        <strain evidence="3">Acra3RX</strain>
        <tissue evidence="3">Leaf</tissue>
    </source>
</reference>
<comment type="caution">
    <text evidence="3">The sequence shown here is derived from an EMBL/GenBank/DDBJ whole genome shotgun (WGS) entry which is preliminary data.</text>
</comment>
<proteinExistence type="predicted"/>
<comment type="subcellular location">
    <subcellularLocation>
        <location evidence="1">Cell membrane</location>
        <topology evidence="1">Peripheral membrane protein</topology>
        <orientation evidence="1">Cytoplasmic side</orientation>
    </subcellularLocation>
</comment>
<accession>A0AAE1N102</accession>